<organism evidence="1 2">
    <name type="scientific">Melia azedarach</name>
    <name type="common">Chinaberry tree</name>
    <dbReference type="NCBI Taxonomy" id="155640"/>
    <lineage>
        <taxon>Eukaryota</taxon>
        <taxon>Viridiplantae</taxon>
        <taxon>Streptophyta</taxon>
        <taxon>Embryophyta</taxon>
        <taxon>Tracheophyta</taxon>
        <taxon>Spermatophyta</taxon>
        <taxon>Magnoliopsida</taxon>
        <taxon>eudicotyledons</taxon>
        <taxon>Gunneridae</taxon>
        <taxon>Pentapetalae</taxon>
        <taxon>rosids</taxon>
        <taxon>malvids</taxon>
        <taxon>Sapindales</taxon>
        <taxon>Meliaceae</taxon>
        <taxon>Melia</taxon>
    </lineage>
</organism>
<evidence type="ECO:0000313" key="2">
    <source>
        <dbReference type="Proteomes" id="UP001164539"/>
    </source>
</evidence>
<protein>
    <submittedName>
        <fullName evidence="1">Cation/H(+) antiporter like</fullName>
    </submittedName>
</protein>
<name>A0ACC1Y3H4_MELAZ</name>
<accession>A0ACC1Y3H4</accession>
<keyword evidence="2" id="KW-1185">Reference proteome</keyword>
<dbReference type="EMBL" id="CM051398">
    <property type="protein sequence ID" value="KAJ4718055.1"/>
    <property type="molecule type" value="Genomic_DNA"/>
</dbReference>
<reference evidence="1 2" key="1">
    <citation type="journal article" date="2023" name="Science">
        <title>Complex scaffold remodeling in plant triterpene biosynthesis.</title>
        <authorList>
            <person name="De La Pena R."/>
            <person name="Hodgson H."/>
            <person name="Liu J.C."/>
            <person name="Stephenson M.J."/>
            <person name="Martin A.C."/>
            <person name="Owen C."/>
            <person name="Harkess A."/>
            <person name="Leebens-Mack J."/>
            <person name="Jimenez L.E."/>
            <person name="Osbourn A."/>
            <person name="Sattely E.S."/>
        </authorList>
    </citation>
    <scope>NUCLEOTIDE SEQUENCE [LARGE SCALE GENOMIC DNA]</scope>
    <source>
        <strain evidence="2">cv. JPN11</strain>
        <tissue evidence="1">Leaf</tissue>
    </source>
</reference>
<sequence length="773" mass="85359">MSSQNQTSTCLVLPPKVQSRGLWKQLSSTSSHQHQYHWLDYSLPRLELSIAVIFVITQTSHFFLKRLGLPLFTSQLLAGLLLSQAVLGKDVAEELLTEEGVQVLGSLGSLGCAFFIFLAGVKIDHSMIPRVSKRALYTGISSVAAPLVFAALILMRLDIDDNTKKRILFVSPGHVATSFPAISSLLSELRLTNSELGRVGLSSAIISDLLTIVFVIFSTIWRMAIYEGAKNAALNMFGVLVLLATGFFILRPAMKWIIRQTPEGKPVHPIFITVIILLFLLSVSINKWNNQFMFLAPYLIGLTVPHGPPLGSALVEKLESMVNNLLLPLFVTASGVRVTTLDIKKVTDFSTLIGTNALIASTIALVKFVAALLPAFYSQMPTNDCFALACIMSYKGVVEIAIFTILFDQKVLGGEVYSFLALLVLCAAIIMPLLVKLLYDPSRKYAAYSKRNIMDSKPHAALQIVACIHVPNNVNAVINLLDVSCPTKDDPVAVNVLHLIKLRGQATPIFIAHQKKRRDLSTCPYSENVIVSFRKFEGNNWGAVSVNTFTAVSLPNIMQDDICILALEKLASLIILPFHRRWYADGSVESDDEEIRILNSKVLEKAPCSVGILIDRGNINRQIQEYPLYKIAVIFLGGADDREALTFAKRMAQDSRACLTVAHLASPEGKDSFQEWDRVLDTVILRDVKTNGYINYTEREVIDGPETAMIIRSMVNDLDLIIVGRRENFDSAQTSGLKEWSEFPELGVLGDLIASIEYSGKCSVLVVQQQQTK</sequence>
<evidence type="ECO:0000313" key="1">
    <source>
        <dbReference type="EMBL" id="KAJ4718055.1"/>
    </source>
</evidence>
<proteinExistence type="predicted"/>
<gene>
    <name evidence="1" type="ORF">OWV82_009783</name>
</gene>
<dbReference type="Proteomes" id="UP001164539">
    <property type="component" value="Chromosome 5"/>
</dbReference>
<comment type="caution">
    <text evidence="1">The sequence shown here is derived from an EMBL/GenBank/DDBJ whole genome shotgun (WGS) entry which is preliminary data.</text>
</comment>